<dbReference type="Proteomes" id="UP000254496">
    <property type="component" value="Unassembled WGS sequence"/>
</dbReference>
<name>A0AB38HCB8_9PAST</name>
<comment type="caution">
    <text evidence="1">The sequence shown here is derived from an EMBL/GenBank/DDBJ whole genome shotgun (WGS) entry which is preliminary data.</text>
</comment>
<dbReference type="InterPro" id="IPR007711">
    <property type="entry name" value="HigB-1"/>
</dbReference>
<dbReference type="PANTHER" id="PTHR40266:SF2">
    <property type="entry name" value="TOXIN HIGB-1"/>
    <property type="match status" value="1"/>
</dbReference>
<protein>
    <submittedName>
        <fullName evidence="1">Plasmid maintenance system killer/proteic killer protein, RelE/ParE family protein, cytotoxic translational repressor of toxin-antitoxin stability system</fullName>
    </submittedName>
</protein>
<evidence type="ECO:0000313" key="1">
    <source>
        <dbReference type="EMBL" id="STO68921.1"/>
    </source>
</evidence>
<reference evidence="1 2" key="1">
    <citation type="submission" date="2018-06" db="EMBL/GenBank/DDBJ databases">
        <authorList>
            <consortium name="Pathogen Informatics"/>
            <person name="Doyle S."/>
        </authorList>
    </citation>
    <scope>NUCLEOTIDE SEQUENCE [LARGE SCALE GENOMIC DNA]</scope>
    <source>
        <strain evidence="1 2">NCTC8540</strain>
    </source>
</reference>
<dbReference type="SUPFAM" id="SSF143011">
    <property type="entry name" value="RelE-like"/>
    <property type="match status" value="1"/>
</dbReference>
<dbReference type="RefSeq" id="WP_115073126.1">
    <property type="nucleotide sequence ID" value="NZ_UGHE01000002.1"/>
</dbReference>
<dbReference type="AlphaFoldDB" id="A0AB38HCB8"/>
<gene>
    <name evidence="1" type="primary">higB_1</name>
    <name evidence="1" type="ORF">NCTC8540_01439</name>
</gene>
<dbReference type="Gene3D" id="3.30.2310.20">
    <property type="entry name" value="RelE-like"/>
    <property type="match status" value="1"/>
</dbReference>
<dbReference type="Pfam" id="PF05015">
    <property type="entry name" value="HigB-like_toxin"/>
    <property type="match status" value="1"/>
</dbReference>
<dbReference type="PANTHER" id="PTHR40266">
    <property type="entry name" value="TOXIN HIGB-1"/>
    <property type="match status" value="1"/>
</dbReference>
<proteinExistence type="predicted"/>
<dbReference type="InterPro" id="IPR035093">
    <property type="entry name" value="RelE/ParE_toxin_dom_sf"/>
</dbReference>
<evidence type="ECO:0000313" key="2">
    <source>
        <dbReference type="Proteomes" id="UP000254496"/>
    </source>
</evidence>
<accession>A0AB38HCB8</accession>
<organism evidence="1 2">
    <name type="scientific">Canicola haemoglobinophilus</name>
    <dbReference type="NCBI Taxonomy" id="733"/>
    <lineage>
        <taxon>Bacteria</taxon>
        <taxon>Pseudomonadati</taxon>
        <taxon>Pseudomonadota</taxon>
        <taxon>Gammaproteobacteria</taxon>
        <taxon>Pasteurellales</taxon>
        <taxon>Pasteurellaceae</taxon>
        <taxon>Canicola</taxon>
    </lineage>
</organism>
<dbReference type="EMBL" id="UGHJ01000001">
    <property type="protein sequence ID" value="STO68921.1"/>
    <property type="molecule type" value="Genomic_DNA"/>
</dbReference>
<sequence length="92" mass="10467">MIISFKHKGLEKFYLTGSKAGIQANHAAKLSRILARLEVAKIPQDMNIPGWNLHSLTGNLAQHWSVKVNGNWRVTFKLENGHAEIVDYQDYH</sequence>